<dbReference type="AlphaFoldDB" id="A0AAN9IKG3"/>
<feature type="compositionally biased region" description="Basic and acidic residues" evidence="1">
    <location>
        <begin position="113"/>
        <end position="132"/>
    </location>
</feature>
<feature type="compositionally biased region" description="Low complexity" evidence="1">
    <location>
        <begin position="90"/>
        <end position="112"/>
    </location>
</feature>
<sequence length="132" mass="14829">MTKIKKLSNGAIIIRDAPPPNQQQREIRCQPVSAYRLFMDSYTKGCDVKKYFESDREGHRKWKAMTDAIDGEADSSEAPGHRKHEKYKVSYGSSDSESSYEPSDSESSYGSSESEKKEVWNLKKCAGEGHGA</sequence>
<evidence type="ECO:0000256" key="1">
    <source>
        <dbReference type="SAM" id="MobiDB-lite"/>
    </source>
</evidence>
<reference evidence="2 3" key="1">
    <citation type="submission" date="2024-01" db="EMBL/GenBank/DDBJ databases">
        <title>The genomes of 5 underutilized Papilionoideae crops provide insights into root nodulation and disease resistanc.</title>
        <authorList>
            <person name="Yuan L."/>
        </authorList>
    </citation>
    <scope>NUCLEOTIDE SEQUENCE [LARGE SCALE GENOMIC DNA]</scope>
    <source>
        <strain evidence="2">ZHUSHIDOU_FW_LH</strain>
        <tissue evidence="2">Leaf</tissue>
    </source>
</reference>
<proteinExistence type="predicted"/>
<accession>A0AAN9IKG3</accession>
<evidence type="ECO:0000313" key="2">
    <source>
        <dbReference type="EMBL" id="KAK7276461.1"/>
    </source>
</evidence>
<dbReference type="Proteomes" id="UP001372338">
    <property type="component" value="Unassembled WGS sequence"/>
</dbReference>
<dbReference type="EMBL" id="JAYWIO010000003">
    <property type="protein sequence ID" value="KAK7276461.1"/>
    <property type="molecule type" value="Genomic_DNA"/>
</dbReference>
<organism evidence="2 3">
    <name type="scientific">Crotalaria pallida</name>
    <name type="common">Smooth rattlebox</name>
    <name type="synonym">Crotalaria striata</name>
    <dbReference type="NCBI Taxonomy" id="3830"/>
    <lineage>
        <taxon>Eukaryota</taxon>
        <taxon>Viridiplantae</taxon>
        <taxon>Streptophyta</taxon>
        <taxon>Embryophyta</taxon>
        <taxon>Tracheophyta</taxon>
        <taxon>Spermatophyta</taxon>
        <taxon>Magnoliopsida</taxon>
        <taxon>eudicotyledons</taxon>
        <taxon>Gunneridae</taxon>
        <taxon>Pentapetalae</taxon>
        <taxon>rosids</taxon>
        <taxon>fabids</taxon>
        <taxon>Fabales</taxon>
        <taxon>Fabaceae</taxon>
        <taxon>Papilionoideae</taxon>
        <taxon>50 kb inversion clade</taxon>
        <taxon>genistoids sensu lato</taxon>
        <taxon>core genistoids</taxon>
        <taxon>Crotalarieae</taxon>
        <taxon>Crotalaria</taxon>
    </lineage>
</organism>
<comment type="caution">
    <text evidence="2">The sequence shown here is derived from an EMBL/GenBank/DDBJ whole genome shotgun (WGS) entry which is preliminary data.</text>
</comment>
<keyword evidence="3" id="KW-1185">Reference proteome</keyword>
<protein>
    <submittedName>
        <fullName evidence="2">Uncharacterized protein</fullName>
    </submittedName>
</protein>
<name>A0AAN9IKG3_CROPI</name>
<gene>
    <name evidence="2" type="ORF">RIF29_17600</name>
</gene>
<feature type="region of interest" description="Disordered" evidence="1">
    <location>
        <begin position="70"/>
        <end position="132"/>
    </location>
</feature>
<feature type="region of interest" description="Disordered" evidence="1">
    <location>
        <begin position="1"/>
        <end position="27"/>
    </location>
</feature>
<evidence type="ECO:0000313" key="3">
    <source>
        <dbReference type="Proteomes" id="UP001372338"/>
    </source>
</evidence>